<evidence type="ECO:0000313" key="3">
    <source>
        <dbReference type="Proteomes" id="UP000076871"/>
    </source>
</evidence>
<feature type="region of interest" description="Disordered" evidence="1">
    <location>
        <begin position="1"/>
        <end position="43"/>
    </location>
</feature>
<evidence type="ECO:0000313" key="2">
    <source>
        <dbReference type="EMBL" id="KZT10794.1"/>
    </source>
</evidence>
<protein>
    <submittedName>
        <fullName evidence="2">Uncharacterized protein</fullName>
    </submittedName>
</protein>
<dbReference type="InParanoid" id="A0A165GTK6"/>
<dbReference type="GeneID" id="63824998"/>
<dbReference type="RefSeq" id="XP_040768534.1">
    <property type="nucleotide sequence ID" value="XM_040907969.1"/>
</dbReference>
<dbReference type="Proteomes" id="UP000076871">
    <property type="component" value="Unassembled WGS sequence"/>
</dbReference>
<keyword evidence="3" id="KW-1185">Reference proteome</keyword>
<evidence type="ECO:0000256" key="1">
    <source>
        <dbReference type="SAM" id="MobiDB-lite"/>
    </source>
</evidence>
<accession>A0A165GTK6</accession>
<proteinExistence type="predicted"/>
<reference evidence="2 3" key="1">
    <citation type="journal article" date="2016" name="Mol. Biol. Evol.">
        <title>Comparative Genomics of Early-Diverging Mushroom-Forming Fungi Provides Insights into the Origins of Lignocellulose Decay Capabilities.</title>
        <authorList>
            <person name="Nagy L.G."/>
            <person name="Riley R."/>
            <person name="Tritt A."/>
            <person name="Adam C."/>
            <person name="Daum C."/>
            <person name="Floudas D."/>
            <person name="Sun H."/>
            <person name="Yadav J.S."/>
            <person name="Pangilinan J."/>
            <person name="Larsson K.H."/>
            <person name="Matsuura K."/>
            <person name="Barry K."/>
            <person name="Labutti K."/>
            <person name="Kuo R."/>
            <person name="Ohm R.A."/>
            <person name="Bhattacharya S.S."/>
            <person name="Shirouzu T."/>
            <person name="Yoshinaga Y."/>
            <person name="Martin F.M."/>
            <person name="Grigoriev I.V."/>
            <person name="Hibbett D.S."/>
        </authorList>
    </citation>
    <scope>NUCLEOTIDE SEQUENCE [LARGE SCALE GENOMIC DNA]</scope>
    <source>
        <strain evidence="2 3">93-53</strain>
    </source>
</reference>
<sequence>MNTRYSYGKLSQTSSMSSRDPAQTSGPRSVTEHGLPQGKSLIRQETKTSWTVWVRALSKMRLRHPSSAKNRRR</sequence>
<gene>
    <name evidence="2" type="ORF">LAESUDRAFT_721176</name>
</gene>
<organism evidence="2 3">
    <name type="scientific">Laetiporus sulphureus 93-53</name>
    <dbReference type="NCBI Taxonomy" id="1314785"/>
    <lineage>
        <taxon>Eukaryota</taxon>
        <taxon>Fungi</taxon>
        <taxon>Dikarya</taxon>
        <taxon>Basidiomycota</taxon>
        <taxon>Agaricomycotina</taxon>
        <taxon>Agaricomycetes</taxon>
        <taxon>Polyporales</taxon>
        <taxon>Laetiporus</taxon>
    </lineage>
</organism>
<name>A0A165GTK6_9APHY</name>
<feature type="compositionally biased region" description="Polar residues" evidence="1">
    <location>
        <begin position="1"/>
        <end position="28"/>
    </location>
</feature>
<dbReference type="AlphaFoldDB" id="A0A165GTK6"/>
<dbReference type="EMBL" id="KV427608">
    <property type="protein sequence ID" value="KZT10794.1"/>
    <property type="molecule type" value="Genomic_DNA"/>
</dbReference>